<sequence length="175" mass="17173">MKTLSAPSHAGRGVLGLAPRPSVGLGPAGVGLGPPLGPPGVGLGPPSSMPQRSPFAIQELLGLSDPEGPPRSPSGAGAVSPVTPGGPGAPMRGPPHGSGHGPAPPGSFPPHMAHAAHHHMSVAGHMSRMAYLNAQAAVAAAFLPHNINMAHGTIGANPMGLHHRAGLEQPPPGTV</sequence>
<dbReference type="Proteomes" id="UP001075354">
    <property type="component" value="Chromosome 11"/>
</dbReference>
<protein>
    <submittedName>
        <fullName evidence="2">Uncharacterized protein</fullName>
    </submittedName>
</protein>
<dbReference type="AlphaFoldDB" id="A0AAV7XFS2"/>
<reference evidence="2" key="1">
    <citation type="submission" date="2022-12" db="EMBL/GenBank/DDBJ databases">
        <title>Chromosome-level genome assembly of the bean flower thrips Megalurothrips usitatus.</title>
        <authorList>
            <person name="Ma L."/>
            <person name="Liu Q."/>
            <person name="Li H."/>
            <person name="Cai W."/>
        </authorList>
    </citation>
    <scope>NUCLEOTIDE SEQUENCE</scope>
    <source>
        <strain evidence="2">Cailab_2022a</strain>
    </source>
</reference>
<gene>
    <name evidence="2" type="ORF">ONE63_001787</name>
</gene>
<evidence type="ECO:0000256" key="1">
    <source>
        <dbReference type="SAM" id="MobiDB-lite"/>
    </source>
</evidence>
<comment type="caution">
    <text evidence="2">The sequence shown here is derived from an EMBL/GenBank/DDBJ whole genome shotgun (WGS) entry which is preliminary data.</text>
</comment>
<keyword evidence="3" id="KW-1185">Reference proteome</keyword>
<organism evidence="2 3">
    <name type="scientific">Megalurothrips usitatus</name>
    <name type="common">bean blossom thrips</name>
    <dbReference type="NCBI Taxonomy" id="439358"/>
    <lineage>
        <taxon>Eukaryota</taxon>
        <taxon>Metazoa</taxon>
        <taxon>Ecdysozoa</taxon>
        <taxon>Arthropoda</taxon>
        <taxon>Hexapoda</taxon>
        <taxon>Insecta</taxon>
        <taxon>Pterygota</taxon>
        <taxon>Neoptera</taxon>
        <taxon>Paraneoptera</taxon>
        <taxon>Thysanoptera</taxon>
        <taxon>Terebrantia</taxon>
        <taxon>Thripoidea</taxon>
        <taxon>Thripidae</taxon>
        <taxon>Megalurothrips</taxon>
    </lineage>
</organism>
<evidence type="ECO:0000313" key="2">
    <source>
        <dbReference type="EMBL" id="KAJ1522607.1"/>
    </source>
</evidence>
<feature type="compositionally biased region" description="Gly residues" evidence="1">
    <location>
        <begin position="26"/>
        <end position="43"/>
    </location>
</feature>
<dbReference type="EMBL" id="JAPTSV010000011">
    <property type="protein sequence ID" value="KAJ1522607.1"/>
    <property type="molecule type" value="Genomic_DNA"/>
</dbReference>
<feature type="region of interest" description="Disordered" evidence="1">
    <location>
        <begin position="1"/>
        <end position="113"/>
    </location>
</feature>
<name>A0AAV7XFS2_9NEOP</name>
<evidence type="ECO:0000313" key="3">
    <source>
        <dbReference type="Proteomes" id="UP001075354"/>
    </source>
</evidence>
<accession>A0AAV7XFS2</accession>
<proteinExistence type="predicted"/>